<dbReference type="InterPro" id="IPR043129">
    <property type="entry name" value="ATPase_NBD"/>
</dbReference>
<proteinExistence type="inferred from homology"/>
<dbReference type="AlphaFoldDB" id="A0A6J4J635"/>
<accession>A0A6J4J635</accession>
<dbReference type="EMBL" id="CADCTB010000191">
    <property type="protein sequence ID" value="CAA9267937.1"/>
    <property type="molecule type" value="Genomic_DNA"/>
</dbReference>
<dbReference type="SUPFAM" id="SSF53067">
    <property type="entry name" value="Actin-like ATPase domain"/>
    <property type="match status" value="1"/>
</dbReference>
<dbReference type="PANTHER" id="PTHR18964:SF173">
    <property type="entry name" value="GLUCOKINASE"/>
    <property type="match status" value="1"/>
</dbReference>
<comment type="similarity">
    <text evidence="1">Belongs to the ROK (NagC/XylR) family.</text>
</comment>
<evidence type="ECO:0000256" key="1">
    <source>
        <dbReference type="ARBA" id="ARBA00006479"/>
    </source>
</evidence>
<dbReference type="InterPro" id="IPR000600">
    <property type="entry name" value="ROK"/>
</dbReference>
<protein>
    <recommendedName>
        <fullName evidence="3">Glucokinase</fullName>
    </recommendedName>
</protein>
<dbReference type="PROSITE" id="PS01125">
    <property type="entry name" value="ROK"/>
    <property type="match status" value="1"/>
</dbReference>
<organism evidence="2">
    <name type="scientific">uncultured Acidimicrobiales bacterium</name>
    <dbReference type="NCBI Taxonomy" id="310071"/>
    <lineage>
        <taxon>Bacteria</taxon>
        <taxon>Bacillati</taxon>
        <taxon>Actinomycetota</taxon>
        <taxon>Acidimicrobiia</taxon>
        <taxon>Acidimicrobiales</taxon>
        <taxon>environmental samples</taxon>
    </lineage>
</organism>
<reference evidence="2" key="1">
    <citation type="submission" date="2020-02" db="EMBL/GenBank/DDBJ databases">
        <authorList>
            <person name="Meier V. D."/>
        </authorList>
    </citation>
    <scope>NUCLEOTIDE SEQUENCE</scope>
    <source>
        <strain evidence="2">AVDCRST_MAG10</strain>
    </source>
</reference>
<dbReference type="Pfam" id="PF00480">
    <property type="entry name" value="ROK"/>
    <property type="match status" value="1"/>
</dbReference>
<dbReference type="PANTHER" id="PTHR18964">
    <property type="entry name" value="ROK (REPRESSOR, ORF, KINASE) FAMILY"/>
    <property type="match status" value="1"/>
</dbReference>
<name>A0A6J4J635_9ACTN</name>
<dbReference type="InterPro" id="IPR049874">
    <property type="entry name" value="ROK_cs"/>
</dbReference>
<evidence type="ECO:0008006" key="3">
    <source>
        <dbReference type="Google" id="ProtNLM"/>
    </source>
</evidence>
<sequence>MRTVGVDLGGTKCLAVALEGGTVVDECRVQTPVGETALLDALADVATSVGAGPDVLGVGVGVPGLVDRGGVLRFAPNLPGVVDLDIKAELELRLGGQVRVDNDATCAAWGERQAGAAQGYDDVILVTLGTGIGGGIVAGGALLRGANGFAGEIGHMVVDPDGPDCPCGQRGCWERFASGSGLGRLAQQAAAEGRAAQVLALAGGDPARVRGEHVTAAAAEGDLEAHAVLAQLGWWVALGLANLANVFDPQAFVLGGGLVEAGELLLDPVRAAFGQLLTGASHRPAVAIVPATLGEHAGAIGAACLFDIGREIAPA</sequence>
<dbReference type="Gene3D" id="3.30.420.40">
    <property type="match status" value="2"/>
</dbReference>
<gene>
    <name evidence="2" type="ORF">AVDCRST_MAG10-3066</name>
</gene>
<evidence type="ECO:0000313" key="2">
    <source>
        <dbReference type="EMBL" id="CAA9267937.1"/>
    </source>
</evidence>